<reference evidence="2" key="1">
    <citation type="submission" date="2021-03" db="EMBL/GenBank/DDBJ databases">
        <title>Draft genome sequence of rust myrtle Austropuccinia psidii MF-1, a brazilian biotype.</title>
        <authorList>
            <person name="Quecine M.C."/>
            <person name="Pachon D.M.R."/>
            <person name="Bonatelli M.L."/>
            <person name="Correr F.H."/>
            <person name="Franceschini L.M."/>
            <person name="Leite T.F."/>
            <person name="Margarido G.R.A."/>
            <person name="Almeida C.A."/>
            <person name="Ferrarezi J.A."/>
            <person name="Labate C.A."/>
        </authorList>
    </citation>
    <scope>NUCLEOTIDE SEQUENCE</scope>
    <source>
        <strain evidence="2">MF-1</strain>
    </source>
</reference>
<accession>A0A9Q3KHJ8</accession>
<dbReference type="Proteomes" id="UP000765509">
    <property type="component" value="Unassembled WGS sequence"/>
</dbReference>
<protein>
    <submittedName>
        <fullName evidence="2">Uncharacterized protein</fullName>
    </submittedName>
</protein>
<organism evidence="2 3">
    <name type="scientific">Austropuccinia psidii MF-1</name>
    <dbReference type="NCBI Taxonomy" id="1389203"/>
    <lineage>
        <taxon>Eukaryota</taxon>
        <taxon>Fungi</taxon>
        <taxon>Dikarya</taxon>
        <taxon>Basidiomycota</taxon>
        <taxon>Pucciniomycotina</taxon>
        <taxon>Pucciniomycetes</taxon>
        <taxon>Pucciniales</taxon>
        <taxon>Sphaerophragmiaceae</taxon>
        <taxon>Austropuccinia</taxon>
    </lineage>
</organism>
<keyword evidence="3" id="KW-1185">Reference proteome</keyword>
<dbReference type="EMBL" id="AVOT02110241">
    <property type="protein sequence ID" value="MBW0581528.1"/>
    <property type="molecule type" value="Genomic_DNA"/>
</dbReference>
<evidence type="ECO:0000313" key="2">
    <source>
        <dbReference type="EMBL" id="MBW0581528.1"/>
    </source>
</evidence>
<evidence type="ECO:0000313" key="3">
    <source>
        <dbReference type="Proteomes" id="UP000765509"/>
    </source>
</evidence>
<proteinExistence type="predicted"/>
<feature type="compositionally biased region" description="Basic and acidic residues" evidence="1">
    <location>
        <begin position="77"/>
        <end position="97"/>
    </location>
</feature>
<name>A0A9Q3KHJ8_9BASI</name>
<sequence length="107" mass="12540">MYLSFLVFADNPIEENQPDFERLVEETCQISPTPVFNKKRKAKRLVLQGPPVQYSEEEDPNTPSNQMNMEAEIEIMAQKREEKERSRVEQNTHKEVPYPKGKSQKCL</sequence>
<dbReference type="AlphaFoldDB" id="A0A9Q3KHJ8"/>
<gene>
    <name evidence="2" type="ORF">O181_121243</name>
</gene>
<evidence type="ECO:0000256" key="1">
    <source>
        <dbReference type="SAM" id="MobiDB-lite"/>
    </source>
</evidence>
<feature type="region of interest" description="Disordered" evidence="1">
    <location>
        <begin position="77"/>
        <end position="107"/>
    </location>
</feature>
<comment type="caution">
    <text evidence="2">The sequence shown here is derived from an EMBL/GenBank/DDBJ whole genome shotgun (WGS) entry which is preliminary data.</text>
</comment>